<sequence length="340" mass="39795">MSDVTPIFTSKSGYTYLVQDLIDCMRSKRYFYDFKFKRERSDCFDKPFTVNEINKILSIEEVFSAYRDSMDKNSGLFLQESAKIQGDTLELMENLSNAFEQGAREAGETSRFLISTDDFNNKVIVHVNALYCHLEKHPLEKKALKTISKEMRHDYNFVSYLRMIINDNFCASGFPEQLSAMLSLVLSLKLYMHHEEQRMVLDTNEQETIKEKAFFDVKPMTNYFGIKIEGFTVRHPKNEETLKKLIEYLDSLCIDYNDIPTISINDNQITIHTKEDRVFKTYLREKVFKEGLEVDTENICGRYKFIVSNVKDIENKLSDRRLKEREGIMKPLSGIRGIIL</sequence>
<gene>
    <name evidence="1" type="ordered locus">lpl1900</name>
</gene>
<reference evidence="1 2" key="1">
    <citation type="journal article" date="2004" name="Nat. Genet.">
        <title>Evidence in the Legionella pneumophila genome for exploitation of host cell functions and high genome plasticity.</title>
        <authorList>
            <person name="Cazalet C."/>
            <person name="Rusniok C."/>
            <person name="Bruggemann H."/>
            <person name="Zidane N."/>
            <person name="Magnier A."/>
            <person name="Ma L."/>
            <person name="Tichit M."/>
            <person name="Jarraud S."/>
            <person name="Bouchier C."/>
            <person name="Vandenesch F."/>
            <person name="Kunst F."/>
            <person name="Etienne J."/>
            <person name="Glaser P."/>
            <person name="Buchrieser C."/>
        </authorList>
    </citation>
    <scope>NUCLEOTIDE SEQUENCE [LARGE SCALE GENOMIC DNA]</scope>
    <source>
        <strain evidence="1 2">Lens</strain>
    </source>
</reference>
<protein>
    <submittedName>
        <fullName evidence="1">Uncharacterized protein</fullName>
    </submittedName>
</protein>
<name>Q5WVB6_LEGPL</name>
<dbReference type="HOGENOM" id="CLU_815844_0_0_6"/>
<proteinExistence type="predicted"/>
<organism evidence="1 2">
    <name type="scientific">Legionella pneumophila (strain Lens)</name>
    <dbReference type="NCBI Taxonomy" id="297245"/>
    <lineage>
        <taxon>Bacteria</taxon>
        <taxon>Pseudomonadati</taxon>
        <taxon>Pseudomonadota</taxon>
        <taxon>Gammaproteobacteria</taxon>
        <taxon>Legionellales</taxon>
        <taxon>Legionellaceae</taxon>
        <taxon>Legionella</taxon>
    </lineage>
</organism>
<accession>Q5WVB6</accession>
<evidence type="ECO:0000313" key="1">
    <source>
        <dbReference type="EMBL" id="CAH16139.1"/>
    </source>
</evidence>
<dbReference type="LegioList" id="lpl1900"/>
<dbReference type="RefSeq" id="WP_011215895.1">
    <property type="nucleotide sequence ID" value="NC_006369.1"/>
</dbReference>
<dbReference type="EMBL" id="CR628337">
    <property type="protein sequence ID" value="CAH16139.1"/>
    <property type="molecule type" value="Genomic_DNA"/>
</dbReference>
<dbReference type="Proteomes" id="UP000002517">
    <property type="component" value="Chromosome"/>
</dbReference>
<dbReference type="AlphaFoldDB" id="Q5WVB6"/>
<evidence type="ECO:0000313" key="2">
    <source>
        <dbReference type="Proteomes" id="UP000002517"/>
    </source>
</evidence>
<dbReference type="KEGG" id="lpf:lpl1900"/>